<keyword evidence="2" id="KW-1185">Reference proteome</keyword>
<dbReference type="Proteomes" id="UP001501371">
    <property type="component" value="Unassembled WGS sequence"/>
</dbReference>
<organism evidence="1 2">
    <name type="scientific">Streptomyces hebeiensis</name>
    <dbReference type="NCBI Taxonomy" id="229486"/>
    <lineage>
        <taxon>Bacteria</taxon>
        <taxon>Bacillati</taxon>
        <taxon>Actinomycetota</taxon>
        <taxon>Actinomycetes</taxon>
        <taxon>Kitasatosporales</taxon>
        <taxon>Streptomycetaceae</taxon>
        <taxon>Streptomyces</taxon>
    </lineage>
</organism>
<evidence type="ECO:0000313" key="1">
    <source>
        <dbReference type="EMBL" id="GAA1185983.1"/>
    </source>
</evidence>
<gene>
    <name evidence="1" type="ORF">GCM10009654_49440</name>
</gene>
<accession>A0ABP4FJT4</accession>
<reference evidence="2" key="1">
    <citation type="journal article" date="2019" name="Int. J. Syst. Evol. Microbiol.">
        <title>The Global Catalogue of Microorganisms (GCM) 10K type strain sequencing project: providing services to taxonomists for standard genome sequencing and annotation.</title>
        <authorList>
            <consortium name="The Broad Institute Genomics Platform"/>
            <consortium name="The Broad Institute Genome Sequencing Center for Infectious Disease"/>
            <person name="Wu L."/>
            <person name="Ma J."/>
        </authorList>
    </citation>
    <scope>NUCLEOTIDE SEQUENCE [LARGE SCALE GENOMIC DNA]</scope>
    <source>
        <strain evidence="2">JCM 12696</strain>
    </source>
</reference>
<comment type="caution">
    <text evidence="1">The sequence shown here is derived from an EMBL/GenBank/DDBJ whole genome shotgun (WGS) entry which is preliminary data.</text>
</comment>
<sequence length="387" mass="42801">MTTPTTVAAHAVPRSRHTGRPRVLLAPITVTPSKPLAPSHLKGLLWTDVLYRATRCVADVVHRAGQTPYHRTEQTLGFWEFLDRTRGDTGYDTLTEDEIGTLYMEFRAAGAPAPAAALRPYAEAAERGWVHPAGQRVLRLWTGYYAELGLHDPGLLRHQPPGLGLEAALERLGTLDMCLDQRGTGGPVYLDLTRYGLPLRQLVTADGRPNYLACALRDLLPLAPSFDEVVLLYDTGLDPDYQLLARVLTALGPRVRRIPVGRVPVDGRIRSARHGGWREHQARTVLAAAREQAAAPAVRLGVRLYFIAVLGPGQHESFRPDLLSQCIRRAERLLDTAGQEPSPAPLAERLARHRKDHVYVDPYRLTSQLLGRRRAAPAQDLLSAVFL</sequence>
<dbReference type="RefSeq" id="WP_344280792.1">
    <property type="nucleotide sequence ID" value="NZ_BAAAKV010000050.1"/>
</dbReference>
<protein>
    <submittedName>
        <fullName evidence="1">Uncharacterized protein</fullName>
    </submittedName>
</protein>
<dbReference type="EMBL" id="BAAAKV010000050">
    <property type="protein sequence ID" value="GAA1185983.1"/>
    <property type="molecule type" value="Genomic_DNA"/>
</dbReference>
<proteinExistence type="predicted"/>
<evidence type="ECO:0000313" key="2">
    <source>
        <dbReference type="Proteomes" id="UP001501371"/>
    </source>
</evidence>
<name>A0ABP4FJT4_9ACTN</name>